<dbReference type="EMBL" id="KZ503042">
    <property type="protein sequence ID" value="PKU68888.1"/>
    <property type="molecule type" value="Genomic_DNA"/>
</dbReference>
<dbReference type="AlphaFoldDB" id="A0A2I0VZQ9"/>
<dbReference type="Proteomes" id="UP000233837">
    <property type="component" value="Unassembled WGS sequence"/>
</dbReference>
<keyword evidence="3" id="KW-1185">Reference proteome</keyword>
<gene>
    <name evidence="2" type="ORF">MA16_Dca010632</name>
</gene>
<sequence length="109" mass="12721">MQRCSSSMEENILHHDLSLLPSPSTSFSIEIEEKKKNTVFGGESEEGYHTPTSPRHLIRPANECPPAPKKIKMRKKRKIESRGRRIQCWVEDDEFNELLNRTKKKTKSR</sequence>
<feature type="region of interest" description="Disordered" evidence="1">
    <location>
        <begin position="38"/>
        <end position="79"/>
    </location>
</feature>
<organism evidence="2 3">
    <name type="scientific">Dendrobium catenatum</name>
    <dbReference type="NCBI Taxonomy" id="906689"/>
    <lineage>
        <taxon>Eukaryota</taxon>
        <taxon>Viridiplantae</taxon>
        <taxon>Streptophyta</taxon>
        <taxon>Embryophyta</taxon>
        <taxon>Tracheophyta</taxon>
        <taxon>Spermatophyta</taxon>
        <taxon>Magnoliopsida</taxon>
        <taxon>Liliopsida</taxon>
        <taxon>Asparagales</taxon>
        <taxon>Orchidaceae</taxon>
        <taxon>Epidendroideae</taxon>
        <taxon>Malaxideae</taxon>
        <taxon>Dendrobiinae</taxon>
        <taxon>Dendrobium</taxon>
    </lineage>
</organism>
<name>A0A2I0VZQ9_9ASPA</name>
<protein>
    <submittedName>
        <fullName evidence="2">Uncharacterized protein</fullName>
    </submittedName>
</protein>
<feature type="compositionally biased region" description="Basic residues" evidence="1">
    <location>
        <begin position="69"/>
        <end position="79"/>
    </location>
</feature>
<evidence type="ECO:0000313" key="3">
    <source>
        <dbReference type="Proteomes" id="UP000233837"/>
    </source>
</evidence>
<proteinExistence type="predicted"/>
<accession>A0A2I0VZQ9</accession>
<reference evidence="2 3" key="1">
    <citation type="journal article" date="2016" name="Sci. Rep.">
        <title>The Dendrobium catenatum Lindl. genome sequence provides insights into polysaccharide synthase, floral development and adaptive evolution.</title>
        <authorList>
            <person name="Zhang G.Q."/>
            <person name="Xu Q."/>
            <person name="Bian C."/>
            <person name="Tsai W.C."/>
            <person name="Yeh C.M."/>
            <person name="Liu K.W."/>
            <person name="Yoshida K."/>
            <person name="Zhang L.S."/>
            <person name="Chang S.B."/>
            <person name="Chen F."/>
            <person name="Shi Y."/>
            <person name="Su Y.Y."/>
            <person name="Zhang Y.Q."/>
            <person name="Chen L.J."/>
            <person name="Yin Y."/>
            <person name="Lin M."/>
            <person name="Huang H."/>
            <person name="Deng H."/>
            <person name="Wang Z.W."/>
            <person name="Zhu S.L."/>
            <person name="Zhao X."/>
            <person name="Deng C."/>
            <person name="Niu S.C."/>
            <person name="Huang J."/>
            <person name="Wang M."/>
            <person name="Liu G.H."/>
            <person name="Yang H.J."/>
            <person name="Xiao X.J."/>
            <person name="Hsiao Y.Y."/>
            <person name="Wu W.L."/>
            <person name="Chen Y.Y."/>
            <person name="Mitsuda N."/>
            <person name="Ohme-Takagi M."/>
            <person name="Luo Y.B."/>
            <person name="Van de Peer Y."/>
            <person name="Liu Z.J."/>
        </authorList>
    </citation>
    <scope>NUCLEOTIDE SEQUENCE [LARGE SCALE GENOMIC DNA]</scope>
    <source>
        <tissue evidence="2">The whole plant</tissue>
    </source>
</reference>
<evidence type="ECO:0000256" key="1">
    <source>
        <dbReference type="SAM" id="MobiDB-lite"/>
    </source>
</evidence>
<reference evidence="2 3" key="2">
    <citation type="journal article" date="2017" name="Nature">
        <title>The Apostasia genome and the evolution of orchids.</title>
        <authorList>
            <person name="Zhang G.Q."/>
            <person name="Liu K.W."/>
            <person name="Li Z."/>
            <person name="Lohaus R."/>
            <person name="Hsiao Y.Y."/>
            <person name="Niu S.C."/>
            <person name="Wang J.Y."/>
            <person name="Lin Y.C."/>
            <person name="Xu Q."/>
            <person name="Chen L.J."/>
            <person name="Yoshida K."/>
            <person name="Fujiwara S."/>
            <person name="Wang Z.W."/>
            <person name="Zhang Y.Q."/>
            <person name="Mitsuda N."/>
            <person name="Wang M."/>
            <person name="Liu G.H."/>
            <person name="Pecoraro L."/>
            <person name="Huang H.X."/>
            <person name="Xiao X.J."/>
            <person name="Lin M."/>
            <person name="Wu X.Y."/>
            <person name="Wu W.L."/>
            <person name="Chen Y.Y."/>
            <person name="Chang S.B."/>
            <person name="Sakamoto S."/>
            <person name="Ohme-Takagi M."/>
            <person name="Yagi M."/>
            <person name="Zeng S.J."/>
            <person name="Shen C.Y."/>
            <person name="Yeh C.M."/>
            <person name="Luo Y.B."/>
            <person name="Tsai W.C."/>
            <person name="Van de Peer Y."/>
            <person name="Liu Z.J."/>
        </authorList>
    </citation>
    <scope>NUCLEOTIDE SEQUENCE [LARGE SCALE GENOMIC DNA]</scope>
    <source>
        <tissue evidence="2">The whole plant</tissue>
    </source>
</reference>
<evidence type="ECO:0000313" key="2">
    <source>
        <dbReference type="EMBL" id="PKU68888.1"/>
    </source>
</evidence>